<evidence type="ECO:0000256" key="1">
    <source>
        <dbReference type="ARBA" id="ARBA00022801"/>
    </source>
</evidence>
<dbReference type="KEGG" id="csn:Cyast_2463"/>
<dbReference type="Pfam" id="PF08530">
    <property type="entry name" value="PepX_C"/>
    <property type="match status" value="1"/>
</dbReference>
<dbReference type="PANTHER" id="PTHR43056:SF10">
    <property type="entry name" value="COCE_NOND FAMILY, PUTATIVE (AFU_ORTHOLOGUE AFUA_7G00600)-RELATED"/>
    <property type="match status" value="1"/>
</dbReference>
<dbReference type="BioCyc" id="CSTA292563:G1353-2464-MONOMER"/>
<dbReference type="GO" id="GO:0008239">
    <property type="term" value="F:dipeptidyl-peptidase activity"/>
    <property type="evidence" value="ECO:0007669"/>
    <property type="project" value="InterPro"/>
</dbReference>
<feature type="domain" description="Xaa-Pro dipeptidyl-peptidase C-terminal" evidence="2">
    <location>
        <begin position="300"/>
        <end position="519"/>
    </location>
</feature>
<dbReference type="AlphaFoldDB" id="K9YPL5"/>
<dbReference type="PATRIC" id="fig|292563.3.peg.2576"/>
<dbReference type="InterPro" id="IPR013736">
    <property type="entry name" value="Xaa-Pro_dipept_C"/>
</dbReference>
<evidence type="ECO:0000259" key="2">
    <source>
        <dbReference type="SMART" id="SM00939"/>
    </source>
</evidence>
<protein>
    <submittedName>
        <fullName evidence="3">Hydrolase CocE/NonD family protein</fullName>
    </submittedName>
</protein>
<dbReference type="InterPro" id="IPR008979">
    <property type="entry name" value="Galactose-bd-like_sf"/>
</dbReference>
<dbReference type="InterPro" id="IPR000383">
    <property type="entry name" value="Xaa-Pro-like_dom"/>
</dbReference>
<dbReference type="SMART" id="SM00939">
    <property type="entry name" value="PepX_C"/>
    <property type="match status" value="1"/>
</dbReference>
<gene>
    <name evidence="3" type="ordered locus">Cyast_2463</name>
</gene>
<dbReference type="Gene3D" id="3.40.50.1820">
    <property type="entry name" value="alpha/beta hydrolase"/>
    <property type="match status" value="1"/>
</dbReference>
<keyword evidence="1 3" id="KW-0378">Hydrolase</keyword>
<dbReference type="SUPFAM" id="SSF53474">
    <property type="entry name" value="alpha/beta-Hydrolases"/>
    <property type="match status" value="1"/>
</dbReference>
<dbReference type="PANTHER" id="PTHR43056">
    <property type="entry name" value="PEPTIDASE S9 PROLYL OLIGOPEPTIDASE"/>
    <property type="match status" value="1"/>
</dbReference>
<dbReference type="eggNOG" id="COG2936">
    <property type="taxonomic scope" value="Bacteria"/>
</dbReference>
<proteinExistence type="predicted"/>
<dbReference type="NCBIfam" id="TIGR00976">
    <property type="entry name" value="CocE_NonD"/>
    <property type="match status" value="1"/>
</dbReference>
<keyword evidence="4" id="KW-1185">Reference proteome</keyword>
<reference evidence="4" key="1">
    <citation type="journal article" date="2013" name="Proc. Natl. Acad. Sci. U.S.A.">
        <title>Improving the coverage of the cyanobacterial phylum using diversity-driven genome sequencing.</title>
        <authorList>
            <person name="Shih P.M."/>
            <person name="Wu D."/>
            <person name="Latifi A."/>
            <person name="Axen S.D."/>
            <person name="Fewer D.P."/>
            <person name="Talla E."/>
            <person name="Calteau A."/>
            <person name="Cai F."/>
            <person name="Tandeau de Marsac N."/>
            <person name="Rippka R."/>
            <person name="Herdman M."/>
            <person name="Sivonen K."/>
            <person name="Coursin T."/>
            <person name="Laurent T."/>
            <person name="Goodwin L."/>
            <person name="Nolan M."/>
            <person name="Davenport K.W."/>
            <person name="Han C.S."/>
            <person name="Rubin E.M."/>
            <person name="Eisen J.A."/>
            <person name="Woyke T."/>
            <person name="Gugger M."/>
            <person name="Kerfeld C.A."/>
        </authorList>
    </citation>
    <scope>NUCLEOTIDE SEQUENCE [LARGE SCALE GENOMIC DNA]</scope>
    <source>
        <strain evidence="4">ATCC 29140 / PCC 7202</strain>
    </source>
</reference>
<accession>K9YPL5</accession>
<sequence length="528" mass="60111">MYQVQKEIATTKTRDGVMLVADVYRPHTEERLPILLMRQPYGRAIASTVVYAHPKWYASQGYIVVIQDVRGRGDSGGEFRLFESEIEDGEDTLHWLSNFEGSTGEIGMYGFSYQGMTQIYGALSEHPALKTICPAMIASDLYADWAYENGAFCYELNLAWAIQLAAETARLKKDFAAYNVLYLASRNLPVWDIPSMVEEVLRKYAPFYYRWLNTPPEDDYWRRLSPQSYLDQIDLPMLHIGGWFDGYLRGTWKFYQQMRAKSQFQQSLIVGPWCHIPWGNRKGDRTYSSSANNNINEIQIDWFNHYLKGEKKSDLISENARLFLMGENKWIEQEEIKKKKATKLYLQSTGLGNIKDDDGQLVTQNNHFSEDIIVTDFWRPVPSFGGHNSVMAGSFERGELDQRSDIITYTSDFLQESLTIIGDISLQLKVSCDHSTFDISAVLSQVYPDGKVYNFSQGYITVTDHQPRDVILFDLQPCAIALAANTALRLSLSGSAFPAYSLHRGATNEAQTITLSVLCGDQSFLHIS</sequence>
<evidence type="ECO:0000313" key="4">
    <source>
        <dbReference type="Proteomes" id="UP000010483"/>
    </source>
</evidence>
<dbReference type="InterPro" id="IPR005674">
    <property type="entry name" value="CocE/Ser_esterase"/>
</dbReference>
<dbReference type="HOGENOM" id="CLU_015590_5_1_3"/>
<organism evidence="3 4">
    <name type="scientific">Cyanobacterium stanieri (strain ATCC 29140 / PCC 7202)</name>
    <dbReference type="NCBI Taxonomy" id="292563"/>
    <lineage>
        <taxon>Bacteria</taxon>
        <taxon>Bacillati</taxon>
        <taxon>Cyanobacteriota</taxon>
        <taxon>Cyanophyceae</taxon>
        <taxon>Oscillatoriophycideae</taxon>
        <taxon>Chroococcales</taxon>
        <taxon>Geminocystaceae</taxon>
        <taxon>Cyanobacterium</taxon>
    </lineage>
</organism>
<evidence type="ECO:0000313" key="3">
    <source>
        <dbReference type="EMBL" id="AFZ48407.1"/>
    </source>
</evidence>
<dbReference type="Gene3D" id="1.10.3020.10">
    <property type="entry name" value="alpha-amino acid ester hydrolase ( Helical cap domain)"/>
    <property type="match status" value="1"/>
</dbReference>
<dbReference type="STRING" id="292563.Cyast_2463"/>
<dbReference type="InterPro" id="IPR029058">
    <property type="entry name" value="AB_hydrolase_fold"/>
</dbReference>
<dbReference type="InterPro" id="IPR050585">
    <property type="entry name" value="Xaa-Pro_dipeptidyl-ppase/CocE"/>
</dbReference>
<dbReference type="Pfam" id="PF02129">
    <property type="entry name" value="Peptidase_S15"/>
    <property type="match status" value="1"/>
</dbReference>
<dbReference type="Gene3D" id="2.60.120.260">
    <property type="entry name" value="Galactose-binding domain-like"/>
    <property type="match status" value="1"/>
</dbReference>
<dbReference type="Proteomes" id="UP000010483">
    <property type="component" value="Chromosome"/>
</dbReference>
<name>K9YPL5_CYASC</name>
<dbReference type="SUPFAM" id="SSF49785">
    <property type="entry name" value="Galactose-binding domain-like"/>
    <property type="match status" value="1"/>
</dbReference>
<dbReference type="EMBL" id="CP003940">
    <property type="protein sequence ID" value="AFZ48407.1"/>
    <property type="molecule type" value="Genomic_DNA"/>
</dbReference>